<dbReference type="GO" id="GO:0005978">
    <property type="term" value="P:glycogen biosynthetic process"/>
    <property type="evidence" value="ECO:0007669"/>
    <property type="project" value="UniProtKB-UniRule"/>
</dbReference>
<gene>
    <name evidence="10" type="primary">glgB</name>
    <name evidence="13" type="ORF">CHX27_11955</name>
</gene>
<dbReference type="PIRSF" id="PIRSF000463">
    <property type="entry name" value="GlgB"/>
    <property type="match status" value="1"/>
</dbReference>
<dbReference type="SMART" id="SM00642">
    <property type="entry name" value="Aamy"/>
    <property type="match status" value="1"/>
</dbReference>
<feature type="domain" description="Glycosyl hydrolase family 13 catalytic" evidence="12">
    <location>
        <begin position="156"/>
        <end position="509"/>
    </location>
</feature>
<keyword evidence="6 10" id="KW-0328">Glycosyltransferase</keyword>
<evidence type="ECO:0000313" key="14">
    <source>
        <dbReference type="Proteomes" id="UP000216035"/>
    </source>
</evidence>
<comment type="function">
    <text evidence="2 10">Catalyzes the formation of the alpha-1,6-glucosidic linkages in glycogen by scission of a 1,4-alpha-linked oligosaccharide from growing alpha-1,4-glucan chains and the subsequent attachment of the oligosaccharide to the alpha-1,6 position.</text>
</comment>
<dbReference type="GO" id="GO:0003844">
    <property type="term" value="F:1,4-alpha-glucan branching enzyme activity"/>
    <property type="evidence" value="ECO:0007669"/>
    <property type="project" value="UniProtKB-UniRule"/>
</dbReference>
<dbReference type="Pfam" id="PF02806">
    <property type="entry name" value="Alpha-amylase_C"/>
    <property type="match status" value="1"/>
</dbReference>
<evidence type="ECO:0000256" key="3">
    <source>
        <dbReference type="ARBA" id="ARBA00004964"/>
    </source>
</evidence>
<dbReference type="UniPathway" id="UPA00164"/>
<dbReference type="GO" id="GO:0004553">
    <property type="term" value="F:hydrolase activity, hydrolyzing O-glycosyl compounds"/>
    <property type="evidence" value="ECO:0007669"/>
    <property type="project" value="InterPro"/>
</dbReference>
<evidence type="ECO:0000256" key="9">
    <source>
        <dbReference type="ARBA" id="ARBA00023277"/>
    </source>
</evidence>
<dbReference type="InterPro" id="IPR013780">
    <property type="entry name" value="Glyco_hydro_b"/>
</dbReference>
<dbReference type="FunFam" id="2.60.40.10:FF:000169">
    <property type="entry name" value="1,4-alpha-glucan branching enzyme GlgB"/>
    <property type="match status" value="1"/>
</dbReference>
<name>A0A255ZM44_9FLAO</name>
<keyword evidence="8 10" id="KW-0320">Glycogen biosynthesis</keyword>
<dbReference type="InterPro" id="IPR006047">
    <property type="entry name" value="GH13_cat_dom"/>
</dbReference>
<dbReference type="CDD" id="cd11322">
    <property type="entry name" value="AmyAc_Glg_BE"/>
    <property type="match status" value="1"/>
</dbReference>
<evidence type="ECO:0000256" key="7">
    <source>
        <dbReference type="ARBA" id="ARBA00022679"/>
    </source>
</evidence>
<feature type="active site" description="Nucleophile" evidence="10 11">
    <location>
        <position position="314"/>
    </location>
</feature>
<dbReference type="NCBIfam" id="TIGR01515">
    <property type="entry name" value="branching_enzym"/>
    <property type="match status" value="1"/>
</dbReference>
<dbReference type="Pfam" id="PF02922">
    <property type="entry name" value="CBM_48"/>
    <property type="match status" value="1"/>
</dbReference>
<dbReference type="PANTHER" id="PTHR43651">
    <property type="entry name" value="1,4-ALPHA-GLUCAN-BRANCHING ENZYME"/>
    <property type="match status" value="1"/>
</dbReference>
<dbReference type="Gene3D" id="2.60.40.10">
    <property type="entry name" value="Immunoglobulins"/>
    <property type="match status" value="1"/>
</dbReference>
<comment type="caution">
    <text evidence="13">The sequence shown here is derived from an EMBL/GenBank/DDBJ whole genome shotgun (WGS) entry which is preliminary data.</text>
</comment>
<dbReference type="InterPro" id="IPR013783">
    <property type="entry name" value="Ig-like_fold"/>
</dbReference>
<keyword evidence="7 10" id="KW-0808">Transferase</keyword>
<comment type="subunit">
    <text evidence="10">Monomer.</text>
</comment>
<dbReference type="InterPro" id="IPR004193">
    <property type="entry name" value="Glyco_hydro_13_N"/>
</dbReference>
<evidence type="ECO:0000256" key="6">
    <source>
        <dbReference type="ARBA" id="ARBA00022676"/>
    </source>
</evidence>
<dbReference type="Gene3D" id="2.60.40.1180">
    <property type="entry name" value="Golgi alpha-mannosidase II"/>
    <property type="match status" value="1"/>
</dbReference>
<dbReference type="SUPFAM" id="SSF51445">
    <property type="entry name" value="(Trans)glycosidases"/>
    <property type="match status" value="1"/>
</dbReference>
<evidence type="ECO:0000256" key="10">
    <source>
        <dbReference type="HAMAP-Rule" id="MF_00685"/>
    </source>
</evidence>
<evidence type="ECO:0000256" key="11">
    <source>
        <dbReference type="PIRSR" id="PIRSR000463-1"/>
    </source>
</evidence>
<dbReference type="AlphaFoldDB" id="A0A255ZM44"/>
<organism evidence="13 14">
    <name type="scientific">Flavobacterium aurantiibacter</name>
    <dbReference type="NCBI Taxonomy" id="2023067"/>
    <lineage>
        <taxon>Bacteria</taxon>
        <taxon>Pseudomonadati</taxon>
        <taxon>Bacteroidota</taxon>
        <taxon>Flavobacteriia</taxon>
        <taxon>Flavobacteriales</taxon>
        <taxon>Flavobacteriaceae</taxon>
        <taxon>Flavobacterium</taxon>
    </lineage>
</organism>
<dbReference type="GO" id="GO:0005829">
    <property type="term" value="C:cytosol"/>
    <property type="evidence" value="ECO:0007669"/>
    <property type="project" value="TreeGrafter"/>
</dbReference>
<keyword evidence="9 10" id="KW-0119">Carbohydrate metabolism</keyword>
<dbReference type="NCBIfam" id="NF003811">
    <property type="entry name" value="PRK05402.1"/>
    <property type="match status" value="1"/>
</dbReference>
<evidence type="ECO:0000256" key="2">
    <source>
        <dbReference type="ARBA" id="ARBA00002953"/>
    </source>
</evidence>
<dbReference type="InterPro" id="IPR006407">
    <property type="entry name" value="GlgB"/>
</dbReference>
<dbReference type="InterPro" id="IPR014756">
    <property type="entry name" value="Ig_E-set"/>
</dbReference>
<evidence type="ECO:0000259" key="12">
    <source>
        <dbReference type="SMART" id="SM00642"/>
    </source>
</evidence>
<dbReference type="InterPro" id="IPR037439">
    <property type="entry name" value="Branching_enzy"/>
</dbReference>
<dbReference type="InterPro" id="IPR017853">
    <property type="entry name" value="GH"/>
</dbReference>
<dbReference type="GO" id="GO:0043169">
    <property type="term" value="F:cation binding"/>
    <property type="evidence" value="ECO:0007669"/>
    <property type="project" value="InterPro"/>
</dbReference>
<dbReference type="Gene3D" id="3.20.20.80">
    <property type="entry name" value="Glycosidases"/>
    <property type="match status" value="1"/>
</dbReference>
<dbReference type="OrthoDB" id="9800174at2"/>
<evidence type="ECO:0000256" key="4">
    <source>
        <dbReference type="ARBA" id="ARBA00009000"/>
    </source>
</evidence>
<reference evidence="13 14" key="1">
    <citation type="submission" date="2017-07" db="EMBL/GenBank/DDBJ databases">
        <title>Flavobacterium cyanobacteriorum sp. nov., isolated from cyanobacterial aggregates in a eutrophic lake.</title>
        <authorList>
            <person name="Cai H."/>
        </authorList>
    </citation>
    <scope>NUCLEOTIDE SEQUENCE [LARGE SCALE GENOMIC DNA]</scope>
    <source>
        <strain evidence="13 14">TH167</strain>
    </source>
</reference>
<dbReference type="Proteomes" id="UP000216035">
    <property type="component" value="Unassembled WGS sequence"/>
</dbReference>
<feature type="active site" description="Proton donor" evidence="10 11">
    <location>
        <position position="367"/>
    </location>
</feature>
<dbReference type="PANTHER" id="PTHR43651:SF3">
    <property type="entry name" value="1,4-ALPHA-GLUCAN-BRANCHING ENZYME"/>
    <property type="match status" value="1"/>
</dbReference>
<dbReference type="EC" id="2.4.1.18" evidence="10"/>
<keyword evidence="14" id="KW-1185">Reference proteome</keyword>
<dbReference type="Pfam" id="PF00128">
    <property type="entry name" value="Alpha-amylase"/>
    <property type="match status" value="2"/>
</dbReference>
<evidence type="ECO:0000256" key="1">
    <source>
        <dbReference type="ARBA" id="ARBA00000826"/>
    </source>
</evidence>
<dbReference type="NCBIfam" id="NF008967">
    <property type="entry name" value="PRK12313.1"/>
    <property type="match status" value="1"/>
</dbReference>
<dbReference type="EMBL" id="NOXX01000214">
    <property type="protein sequence ID" value="OYQ42479.1"/>
    <property type="molecule type" value="Genomic_DNA"/>
</dbReference>
<dbReference type="SUPFAM" id="SSF51011">
    <property type="entry name" value="Glycosyl hydrolase domain"/>
    <property type="match status" value="1"/>
</dbReference>
<comment type="catalytic activity">
    <reaction evidence="1 10">
        <text>Transfers a segment of a (1-&gt;4)-alpha-D-glucan chain to a primary hydroxy group in a similar glucan chain.</text>
        <dbReference type="EC" id="2.4.1.18"/>
    </reaction>
</comment>
<comment type="similarity">
    <text evidence="4 10">Belongs to the glycosyl hydrolase 13 family. GlgB subfamily.</text>
</comment>
<sequence>MNQTKSFSLFTDFDIDLFKAGKHFQLYEKLGAHPLTVDGVEGVYFAVWAPSARTVSVIGDFNYWVQGENQLFVRWDSSGIWEGFIPNVKAGTRYKFKIQSHNGLITEKADPFAFYCEMPPNTASIVWKHNYKWKDDAWMKKRAKVNQLNQPFSVYEVHLGSWRRPGDGRKFLNYEELGDQLVEYVLETGFTHVEFMPVMEYPYDPSWGYQLVGYFAPTSRFGNPDQFALLVDKLHQAGIGVILDWVPSHFPDDAHGLGFFDGSHLYEHPDRRKGYHPDWKSLVFNYGRNEVRSFLISNAIFWLQQFHVDGLRVDAVASMLYLDYSRKDGEWEPNIFGGRENLETISFLKDFNEAVYSNFDGVQTIAEESTAFPMVSRPTFAGGLGFGMKWMMGWMHDTLQYFKKETVYRKYHQNDLTFSMTYAFSENFMLPLSHDEVVYGKHSILGRMVGDEWQRFANLRLLYGYMFTHPGTKLLFMGAEFGQSSEWNFEGSLDWHLLQFGYHSGIKATITALNKLYKSEPALHEKQFSPEGFEWINYSDHQNAVLSYIRKGENAKDDLVIVCNMTPVVRPGYRIGVPAKGKLKELFNSDQLAYGGSGVVNDKAIKIDDQAWDGRAQSAAVNLPPLGVAVFKISK</sequence>
<evidence type="ECO:0000256" key="5">
    <source>
        <dbReference type="ARBA" id="ARBA00022600"/>
    </source>
</evidence>
<dbReference type="RefSeq" id="WP_094487007.1">
    <property type="nucleotide sequence ID" value="NZ_NOXX01000214.1"/>
</dbReference>
<proteinExistence type="inferred from homology"/>
<accession>A0A255ZM44</accession>
<dbReference type="SUPFAM" id="SSF81296">
    <property type="entry name" value="E set domains"/>
    <property type="match status" value="1"/>
</dbReference>
<keyword evidence="5 10" id="KW-0321">Glycogen metabolism</keyword>
<protein>
    <recommendedName>
        <fullName evidence="10">1,4-alpha-glucan branching enzyme GlgB</fullName>
        <ecNumber evidence="10">2.4.1.18</ecNumber>
    </recommendedName>
    <alternativeName>
        <fullName evidence="10">1,4-alpha-D-glucan:1,4-alpha-D-glucan 6-glucosyl-transferase</fullName>
    </alternativeName>
    <alternativeName>
        <fullName evidence="10">Alpha-(1-&gt;4)-glucan branching enzyme</fullName>
    </alternativeName>
    <alternativeName>
        <fullName evidence="10">Glycogen branching enzyme</fullName>
        <shortName evidence="10">BE</shortName>
    </alternativeName>
</protein>
<dbReference type="CDD" id="cd02855">
    <property type="entry name" value="E_set_GBE_prok_N"/>
    <property type="match status" value="1"/>
</dbReference>
<dbReference type="InterPro" id="IPR044143">
    <property type="entry name" value="GlgB_N_E_set_prok"/>
</dbReference>
<dbReference type="HAMAP" id="MF_00685">
    <property type="entry name" value="GlgB"/>
    <property type="match status" value="1"/>
</dbReference>
<dbReference type="FunFam" id="3.20.20.80:FF:000003">
    <property type="entry name" value="1,4-alpha-glucan branching enzyme GlgB"/>
    <property type="match status" value="1"/>
</dbReference>
<comment type="pathway">
    <text evidence="3 10">Glycan biosynthesis; glycogen biosynthesis.</text>
</comment>
<evidence type="ECO:0000256" key="8">
    <source>
        <dbReference type="ARBA" id="ARBA00023056"/>
    </source>
</evidence>
<dbReference type="FunFam" id="2.60.40.1180:FF:000002">
    <property type="entry name" value="1,4-alpha-glucan branching enzyme GlgB"/>
    <property type="match status" value="1"/>
</dbReference>
<evidence type="ECO:0000313" key="13">
    <source>
        <dbReference type="EMBL" id="OYQ42479.1"/>
    </source>
</evidence>
<dbReference type="InterPro" id="IPR006048">
    <property type="entry name" value="A-amylase/branching_C"/>
</dbReference>